<dbReference type="STRING" id="1218599.LEP1GSC195_0412"/>
<evidence type="ECO:0000313" key="1">
    <source>
        <dbReference type="EMBL" id="EOQ98440.1"/>
    </source>
</evidence>
<evidence type="ECO:0000313" key="2">
    <source>
        <dbReference type="Proteomes" id="UP000013984"/>
    </source>
</evidence>
<keyword evidence="2" id="KW-1185">Reference proteome</keyword>
<gene>
    <name evidence="1" type="ORF">LEP1GSC195_0412</name>
</gene>
<dbReference type="EMBL" id="AOGZ02000001">
    <property type="protein sequence ID" value="EOQ98440.1"/>
    <property type="molecule type" value="Genomic_DNA"/>
</dbReference>
<dbReference type="AlphaFoldDB" id="R9AEC6"/>
<name>R9AEC6_9LEPT</name>
<proteinExistence type="predicted"/>
<organism evidence="1 2">
    <name type="scientific">Leptospira wolbachii serovar Codice str. CDC</name>
    <dbReference type="NCBI Taxonomy" id="1218599"/>
    <lineage>
        <taxon>Bacteria</taxon>
        <taxon>Pseudomonadati</taxon>
        <taxon>Spirochaetota</taxon>
        <taxon>Spirochaetia</taxon>
        <taxon>Leptospirales</taxon>
        <taxon>Leptospiraceae</taxon>
        <taxon>Leptospira</taxon>
    </lineage>
</organism>
<sequence length="37" mass="3944">MLKKRREANDPNGNSKILGGFPIVCSILADLTSAIAE</sequence>
<protein>
    <submittedName>
        <fullName evidence="1">Uncharacterized protein</fullName>
    </submittedName>
</protein>
<comment type="caution">
    <text evidence="1">The sequence shown here is derived from an EMBL/GenBank/DDBJ whole genome shotgun (WGS) entry which is preliminary data.</text>
</comment>
<accession>R9AEC6</accession>
<reference evidence="1" key="1">
    <citation type="submission" date="2013-04" db="EMBL/GenBank/DDBJ databases">
        <authorList>
            <person name="Harkins D.M."/>
            <person name="Durkin A.S."/>
            <person name="Brinkac L.M."/>
            <person name="Haft D.H."/>
            <person name="Selengut J.D."/>
            <person name="Sanka R."/>
            <person name="DePew J."/>
            <person name="Purushe J."/>
            <person name="Galloway R.L."/>
            <person name="Vinetz J.M."/>
            <person name="Sutton G.G."/>
            <person name="Nierman W.C."/>
            <person name="Fouts D.E."/>
        </authorList>
    </citation>
    <scope>NUCLEOTIDE SEQUENCE [LARGE SCALE GENOMIC DNA]</scope>
    <source>
        <strain evidence="1">CDC</strain>
    </source>
</reference>
<dbReference type="Proteomes" id="UP000013984">
    <property type="component" value="Unassembled WGS sequence"/>
</dbReference>